<dbReference type="SUPFAM" id="SSF53335">
    <property type="entry name" value="S-adenosyl-L-methionine-dependent methyltransferases"/>
    <property type="match status" value="1"/>
</dbReference>
<evidence type="ECO:0000259" key="6">
    <source>
        <dbReference type="Pfam" id="PF07669"/>
    </source>
</evidence>
<keyword evidence="3" id="KW-0808">Transferase</keyword>
<accession>A0A212JDM3</accession>
<keyword evidence="4" id="KW-0949">S-adenosyl-L-methionine</keyword>
<evidence type="ECO:0000313" key="7">
    <source>
        <dbReference type="EMBL" id="SBV97536.1"/>
    </source>
</evidence>
<dbReference type="PRINTS" id="PR00507">
    <property type="entry name" value="N12N6MTFRASE"/>
</dbReference>
<name>A0A212JDM3_9BACT</name>
<evidence type="ECO:0000256" key="3">
    <source>
        <dbReference type="ARBA" id="ARBA00022679"/>
    </source>
</evidence>
<dbReference type="InterPro" id="IPR002052">
    <property type="entry name" value="DNA_methylase_N6_adenine_CS"/>
</dbReference>
<dbReference type="InterPro" id="IPR029063">
    <property type="entry name" value="SAM-dependent_MTases_sf"/>
</dbReference>
<evidence type="ECO:0000256" key="4">
    <source>
        <dbReference type="ARBA" id="ARBA00022691"/>
    </source>
</evidence>
<dbReference type="Gene3D" id="3.40.50.150">
    <property type="entry name" value="Vaccinia Virus protein VP39"/>
    <property type="match status" value="1"/>
</dbReference>
<organism evidence="7">
    <name type="scientific">uncultured Dysgonomonas sp</name>
    <dbReference type="NCBI Taxonomy" id="206096"/>
    <lineage>
        <taxon>Bacteria</taxon>
        <taxon>Pseudomonadati</taxon>
        <taxon>Bacteroidota</taxon>
        <taxon>Bacteroidia</taxon>
        <taxon>Bacteroidales</taxon>
        <taxon>Dysgonomonadaceae</taxon>
        <taxon>Dysgonomonas</taxon>
        <taxon>environmental samples</taxon>
    </lineage>
</organism>
<protein>
    <recommendedName>
        <fullName evidence="1">site-specific DNA-methyltransferase (adenine-specific)</fullName>
        <ecNumber evidence="1">2.1.1.72</ecNumber>
    </recommendedName>
</protein>
<proteinExistence type="predicted"/>
<evidence type="ECO:0000256" key="1">
    <source>
        <dbReference type="ARBA" id="ARBA00011900"/>
    </source>
</evidence>
<evidence type="ECO:0000256" key="2">
    <source>
        <dbReference type="ARBA" id="ARBA00022603"/>
    </source>
</evidence>
<reference evidence="7" key="1">
    <citation type="submission" date="2016-04" db="EMBL/GenBank/DDBJ databases">
        <authorList>
            <person name="Evans L.H."/>
            <person name="Alamgir A."/>
            <person name="Owens N."/>
            <person name="Weber N.D."/>
            <person name="Virtaneva K."/>
            <person name="Barbian K."/>
            <person name="Babar A."/>
            <person name="Rosenke K."/>
        </authorList>
    </citation>
    <scope>NUCLEOTIDE SEQUENCE</scope>
    <source>
        <strain evidence="7">86-1</strain>
    </source>
</reference>
<dbReference type="InterPro" id="IPR011639">
    <property type="entry name" value="MethylTrfase_TaqI-like_dom"/>
</dbReference>
<dbReference type="PANTHER" id="PTHR33841">
    <property type="entry name" value="DNA METHYLTRANSFERASE YEEA-RELATED"/>
    <property type="match status" value="1"/>
</dbReference>
<evidence type="ECO:0000256" key="5">
    <source>
        <dbReference type="ARBA" id="ARBA00047942"/>
    </source>
</evidence>
<dbReference type="EC" id="2.1.1.72" evidence="1"/>
<dbReference type="GO" id="GO:0003676">
    <property type="term" value="F:nucleic acid binding"/>
    <property type="evidence" value="ECO:0007669"/>
    <property type="project" value="InterPro"/>
</dbReference>
<dbReference type="PANTHER" id="PTHR33841:SF1">
    <property type="entry name" value="DNA METHYLTRANSFERASE A"/>
    <property type="match status" value="1"/>
</dbReference>
<gene>
    <name evidence="7" type="ORF">KL86DYS1_11936</name>
</gene>
<dbReference type="GO" id="GO:0032259">
    <property type="term" value="P:methylation"/>
    <property type="evidence" value="ECO:0007669"/>
    <property type="project" value="UniProtKB-KW"/>
</dbReference>
<dbReference type="InterPro" id="IPR050953">
    <property type="entry name" value="N4_N6_ade-DNA_methylase"/>
</dbReference>
<dbReference type="RefSeq" id="WP_296940292.1">
    <property type="nucleotide sequence ID" value="NZ_LT599032.1"/>
</dbReference>
<dbReference type="PROSITE" id="PS00092">
    <property type="entry name" value="N6_MTASE"/>
    <property type="match status" value="1"/>
</dbReference>
<comment type="catalytic activity">
    <reaction evidence="5">
        <text>a 2'-deoxyadenosine in DNA + S-adenosyl-L-methionine = an N(6)-methyl-2'-deoxyadenosine in DNA + S-adenosyl-L-homocysteine + H(+)</text>
        <dbReference type="Rhea" id="RHEA:15197"/>
        <dbReference type="Rhea" id="RHEA-COMP:12418"/>
        <dbReference type="Rhea" id="RHEA-COMP:12419"/>
        <dbReference type="ChEBI" id="CHEBI:15378"/>
        <dbReference type="ChEBI" id="CHEBI:57856"/>
        <dbReference type="ChEBI" id="CHEBI:59789"/>
        <dbReference type="ChEBI" id="CHEBI:90615"/>
        <dbReference type="ChEBI" id="CHEBI:90616"/>
        <dbReference type="EC" id="2.1.1.72"/>
    </reaction>
</comment>
<dbReference type="GO" id="GO:0006304">
    <property type="term" value="P:DNA modification"/>
    <property type="evidence" value="ECO:0007669"/>
    <property type="project" value="InterPro"/>
</dbReference>
<dbReference type="EMBL" id="FLUM01000001">
    <property type="protein sequence ID" value="SBV97536.1"/>
    <property type="molecule type" value="Genomic_DNA"/>
</dbReference>
<keyword evidence="2" id="KW-0489">Methyltransferase</keyword>
<dbReference type="Pfam" id="PF07669">
    <property type="entry name" value="Eco57I"/>
    <property type="match status" value="1"/>
</dbReference>
<feature type="domain" description="Type II methyltransferase M.TaqI-like" evidence="6">
    <location>
        <begin position="412"/>
        <end position="579"/>
    </location>
</feature>
<sequence length="1069" mass="124245">MNRLNQLYEQLGFNRENGLFHLNEYDSWIHNFPYRISRLIKEVIRPVAFFCIFSDIKTEDDHPTPFNKSFIFFFDNPTVEEEENIHKHIINFSLAQLVFINRNNSLDLFHGNNFENSHLDFLLRNGTIRDFDDYSFVNQLNGNVYKKLGAKSKSIDTFLLNNIIDARRILVAKDGLNLLPKAANRLIGRLLFISYLIDRDVKFSDQEIIKGATKEERKKAFRSIISDRDLIYKFFSYLTDKHNGEIFPLIEKNRTDNIIYNEYEIVNESHLNVLSHLFNCASFFQNGEKYANYVVQRSLFDLYDFEVIPVELISSIYETFIGKKSENEIREISKQQTIKAYYTPPYIVDYILSQTVVPFLENKNDTNCKILDPACGSGIFLVETLRKIVEKEISLTKKSIPDDRLWSLIKANIYGIDIDADAIDITIFSLYVTILDYKKPAEIENFKFKNLKGENLFGGDDADFFNIDHEFNNEIKDLNFIVGNPPWGKVSKSKYVEYIKRRNSEENKGNKKEDQLTLSIGDKEICQAFLVRTSDFAKSNQNQLKCSFVITSKILYNTDSKSFRSYFLQNFKVRQMLELSPINNKIRGGNHVFDTARYPASIITFEPELDRYKVLNNVVQHITVKPNIFFTTYKSIVIEKHDVKKVKQQYFIEKFGGFDWLWKTLVFGNHLDFQFIGRLKSQFKTVAELGFNDYNGGFKAVDGDIQKEASAIYKYLFLDAEKGFSPYFITTPTTWEEYIKTNKDYKNNENVKKGILGYIPLLKYFQGNRVIMKKGVVLKPNLYAGEHYFGAVTAFCKENICYTATVAALLPPKDCTDLQLNALTAMFNSKLFTYYALNTGSSIGVEKSRFNFEDFFNLPLKLTDRLGELAISITQNKDNEKLIFSLKQEIEKEIYKAYNISKKEASLIDFALNVSIPSLLREKNHDSLKSLELSSEQDQNYISEYTEIFQNHFINRFKSIGKKIIPEVVYSNSFLRINFHIVSKTSIDEVDPRKVSKDDLNLILGELSLYQVSKELFIQQDVRGFAPTYFYIIKPNERKVWHSAVAYIDALDFEQEIVKAEISLMQKGN</sequence>
<dbReference type="GO" id="GO:0009007">
    <property type="term" value="F:site-specific DNA-methyltransferase (adenine-specific) activity"/>
    <property type="evidence" value="ECO:0007669"/>
    <property type="project" value="UniProtKB-EC"/>
</dbReference>
<dbReference type="AlphaFoldDB" id="A0A212JDM3"/>